<dbReference type="STRING" id="438753.AZC_2611"/>
<dbReference type="InterPro" id="IPR028082">
    <property type="entry name" value="Peripla_BP_I"/>
</dbReference>
<keyword evidence="2" id="KW-0238">DNA-binding</keyword>
<evidence type="ECO:0000256" key="1">
    <source>
        <dbReference type="ARBA" id="ARBA00023015"/>
    </source>
</evidence>
<organism evidence="5 6">
    <name type="scientific">Azorhizobium caulinodans (strain ATCC 43989 / DSM 5975 / JCM 20966 / LMG 6465 / NBRC 14845 / NCIMB 13405 / ORS 571)</name>
    <dbReference type="NCBI Taxonomy" id="438753"/>
    <lineage>
        <taxon>Bacteria</taxon>
        <taxon>Pseudomonadati</taxon>
        <taxon>Pseudomonadota</taxon>
        <taxon>Alphaproteobacteria</taxon>
        <taxon>Hyphomicrobiales</taxon>
        <taxon>Xanthobacteraceae</taxon>
        <taxon>Azorhizobium</taxon>
    </lineage>
</organism>
<dbReference type="InterPro" id="IPR010982">
    <property type="entry name" value="Lambda_DNA-bd_dom_sf"/>
</dbReference>
<dbReference type="Gene3D" id="1.10.260.40">
    <property type="entry name" value="lambda repressor-like DNA-binding domains"/>
    <property type="match status" value="1"/>
</dbReference>
<keyword evidence="6" id="KW-1185">Reference proteome</keyword>
<dbReference type="HOGENOM" id="CLU_037628_6_3_5"/>
<dbReference type="CDD" id="cd01575">
    <property type="entry name" value="PBP1_GntR"/>
    <property type="match status" value="1"/>
</dbReference>
<dbReference type="GO" id="GO:0000976">
    <property type="term" value="F:transcription cis-regulatory region binding"/>
    <property type="evidence" value="ECO:0007669"/>
    <property type="project" value="TreeGrafter"/>
</dbReference>
<dbReference type="InterPro" id="IPR000843">
    <property type="entry name" value="HTH_LacI"/>
</dbReference>
<dbReference type="Pfam" id="PF13377">
    <property type="entry name" value="Peripla_BP_3"/>
    <property type="match status" value="1"/>
</dbReference>
<dbReference type="AlphaFoldDB" id="A8IB53"/>
<reference evidence="5 6" key="6">
    <citation type="journal article" date="2011" name="Appl. Environ. Microbiol.">
        <title>Involvement of the azorhizobial chromosome partition gene (parA) in the onset of bacteroid differentiation during Sesbania rostrata stem nodule development.</title>
        <authorList>
            <person name="Liu CT."/>
            <person name="Lee KB."/>
            <person name="Wang YS."/>
            <person name="Peng MH."/>
            <person name="Lee KT."/>
            <person name="Suzuki S."/>
            <person name="Suzuki T."/>
            <person name="Oyaizu H."/>
        </authorList>
    </citation>
    <scope>NUCLEOTIDE SEQUENCE [LARGE SCALE GENOMIC DNA]</scope>
    <source>
        <strain evidence="6">ATCC 43989 / DSM 5975 / JCM 20966 / LMG 6465 / NBRC 14845 / NCIMB 13405 / ORS 571</strain>
    </source>
</reference>
<reference evidence="5 6" key="1">
    <citation type="journal article" date="2007" name="Appl. Environ. Microbiol.">
        <title>Rhizobial factors required for stem nodule maturation and maintenance in Sesbania rostrata-Azorhizobium caulinodans ORS571 symbiosis.</title>
        <authorList>
            <person name="Suzuki S."/>
            <person name="Aono T."/>
            <person name="Lee KB."/>
            <person name="Suzuki T."/>
            <person name="Liu CT."/>
            <person name="Miwa H."/>
            <person name="Wakao S."/>
            <person name="Iki T."/>
            <person name="Oyaizu H."/>
        </authorList>
    </citation>
    <scope>NUCLEOTIDE SEQUENCE [LARGE SCALE GENOMIC DNA]</scope>
    <source>
        <strain evidence="6">ATCC 43989 / DSM 5975 / JCM 20966 / LMG 6465 / NBRC 14845 / NCIMB 13405 / ORS 571</strain>
    </source>
</reference>
<gene>
    <name evidence="5" type="primary">lacI</name>
    <name evidence="5" type="ordered locus">AZC_2611</name>
</gene>
<dbReference type="SUPFAM" id="SSF47413">
    <property type="entry name" value="lambda repressor-like DNA-binding domains"/>
    <property type="match status" value="1"/>
</dbReference>
<dbReference type="CDD" id="cd01392">
    <property type="entry name" value="HTH_LacI"/>
    <property type="match status" value="1"/>
</dbReference>
<dbReference type="SUPFAM" id="SSF53822">
    <property type="entry name" value="Periplasmic binding protein-like I"/>
    <property type="match status" value="1"/>
</dbReference>
<evidence type="ECO:0000256" key="3">
    <source>
        <dbReference type="ARBA" id="ARBA00023163"/>
    </source>
</evidence>
<keyword evidence="3" id="KW-0804">Transcription</keyword>
<accession>A8IB53</accession>
<sequence>MPPLTRKPTMRDVSRLAGVSTMTVSRVLADPETVSRETRSRVLAAVEQLGYVPDRVAGSLSSRRTNVVAAILPTLTNVNFADTAHALTEVLRPADYQLLIGYTMYRLDEEERLLRAMLPRRPDAVVVASSVHTKTASQMLLRAGVPVVEIWDNPGQPIDHAVGFSNYEVGRAAAHHLISLGHRRIGALGPGRDGEARDFRGEDRMKGFAAALREAGLSDEWVLHFGDVPVAFDHGRQSFAAMLERAPDVEALFAVSDISAWGALMECQRRGIRVPDDLSLLGFGDFDFGRQCVPMLSTMGIDARAIGTAAGELLMRLLHDDSGAAAAPERIDVGFRLIERETTAPSRKRRKNGRKSS</sequence>
<dbReference type="SMART" id="SM00354">
    <property type="entry name" value="HTH_LACI"/>
    <property type="match status" value="1"/>
</dbReference>
<dbReference type="PROSITE" id="PS50932">
    <property type="entry name" value="HTH_LACI_2"/>
    <property type="match status" value="1"/>
</dbReference>
<feature type="domain" description="HTH lacI-type" evidence="4">
    <location>
        <begin position="8"/>
        <end position="62"/>
    </location>
</feature>
<reference evidence="6" key="2">
    <citation type="submission" date="2007-04" db="EMBL/GenBank/DDBJ databases">
        <title>Complete genome sequence of the nitrogen-fixing bacterium Azorhizobium caulinodans ORS571.</title>
        <authorList>
            <person name="Lee K.B."/>
            <person name="Backer P.D."/>
            <person name="Aono T."/>
            <person name="Liu C.T."/>
            <person name="Suzuki S."/>
            <person name="Suzuki T."/>
            <person name="Kaneko T."/>
            <person name="Yamada M."/>
            <person name="Tabata S."/>
            <person name="Kupfer D.M."/>
            <person name="Najar F.Z."/>
            <person name="Wiley G.B."/>
            <person name="Roe B."/>
            <person name="Binnewies T."/>
            <person name="Ussery D."/>
            <person name="Vereecke D."/>
            <person name="Gevers D."/>
            <person name="Holsters M."/>
            <person name="Oyaizu H."/>
        </authorList>
    </citation>
    <scope>NUCLEOTIDE SEQUENCE [LARGE SCALE GENOMIC DNA]</scope>
    <source>
        <strain evidence="6">ATCC 43989 / DSM 5975 / JCM 20966 / LMG 6465 / NBRC 14845 / NCIMB 13405 / ORS 571</strain>
    </source>
</reference>
<keyword evidence="1" id="KW-0805">Transcription regulation</keyword>
<name>A8IB53_AZOC5</name>
<dbReference type="KEGG" id="azc:AZC_2611"/>
<evidence type="ECO:0000256" key="2">
    <source>
        <dbReference type="ARBA" id="ARBA00023125"/>
    </source>
</evidence>
<dbReference type="Pfam" id="PF00356">
    <property type="entry name" value="LacI"/>
    <property type="match status" value="1"/>
</dbReference>
<dbReference type="PANTHER" id="PTHR30146">
    <property type="entry name" value="LACI-RELATED TRANSCRIPTIONAL REPRESSOR"/>
    <property type="match status" value="1"/>
</dbReference>
<dbReference type="EMBL" id="AP009384">
    <property type="protein sequence ID" value="BAF88609.1"/>
    <property type="molecule type" value="Genomic_DNA"/>
</dbReference>
<evidence type="ECO:0000259" key="4">
    <source>
        <dbReference type="PROSITE" id="PS50932"/>
    </source>
</evidence>
<evidence type="ECO:0000313" key="5">
    <source>
        <dbReference type="EMBL" id="BAF88609.1"/>
    </source>
</evidence>
<dbReference type="Gene3D" id="3.40.50.2300">
    <property type="match status" value="2"/>
</dbReference>
<reference evidence="5 6" key="3">
    <citation type="journal article" date="2008" name="BMC Genomics">
        <title>The genome of the versatile nitrogen fixer Azorhizobium caulinodans ORS571.</title>
        <authorList>
            <person name="Lee KB."/>
            <person name="Backer P.D."/>
            <person name="Aono T."/>
            <person name="Liu CT."/>
            <person name="Suzuki S."/>
            <person name="Suzuki T."/>
            <person name="Kaneko T."/>
            <person name="Yamada M."/>
            <person name="Tabata S."/>
            <person name="Kupfer D.M."/>
            <person name="Najar F.Z."/>
            <person name="Wiley G.B."/>
            <person name="Roe B."/>
            <person name="Binnewies T.T."/>
            <person name="Ussery D.W."/>
            <person name="D'Haeze W."/>
            <person name="Herder J.D."/>
            <person name="Gevers D."/>
            <person name="Vereecke D."/>
            <person name="Holsters M."/>
            <person name="Oyaizu H."/>
        </authorList>
    </citation>
    <scope>NUCLEOTIDE SEQUENCE [LARGE SCALE GENOMIC DNA]</scope>
    <source>
        <strain evidence="6">ATCC 43989 / DSM 5975 / JCM 20966 / LMG 6465 / NBRC 14845 / NCIMB 13405 / ORS 571</strain>
    </source>
</reference>
<reference evidence="5 6" key="4">
    <citation type="journal article" date="2009" name="Appl. Environ. Microbiol.">
        <title>Comparative genome-wide transcriptional profiling of Azorhizobium caulinodans ORS571 grown under free-living and symbiotic conditions.</title>
        <authorList>
            <person name="Tsukada S."/>
            <person name="Aono T."/>
            <person name="Akiba N."/>
            <person name="Lee KB."/>
            <person name="Liu CT."/>
            <person name="Toyazaki H."/>
            <person name="Oyaizu H."/>
        </authorList>
    </citation>
    <scope>NUCLEOTIDE SEQUENCE [LARGE SCALE GENOMIC DNA]</scope>
    <source>
        <strain evidence="6">ATCC 43989 / DSM 5975 / JCM 20966 / LMG 6465 / NBRC 14845 / NCIMB 13405 / ORS 571</strain>
    </source>
</reference>
<evidence type="ECO:0000313" key="6">
    <source>
        <dbReference type="Proteomes" id="UP000000270"/>
    </source>
</evidence>
<dbReference type="eggNOG" id="COG1609">
    <property type="taxonomic scope" value="Bacteria"/>
</dbReference>
<proteinExistence type="predicted"/>
<reference evidence="5 6" key="5">
    <citation type="journal article" date="2010" name="Appl. Environ. Microbiol.">
        <title>phrR-like gene praR of Azorhizobium caulinodans ORS571 is essential for symbiosis with Sesbania rostrata and is involved in expression of reb genes.</title>
        <authorList>
            <person name="Akiba N."/>
            <person name="Aono T."/>
            <person name="Toyazaki H."/>
            <person name="Sato S."/>
            <person name="Oyaizu H."/>
        </authorList>
    </citation>
    <scope>NUCLEOTIDE SEQUENCE [LARGE SCALE GENOMIC DNA]</scope>
    <source>
        <strain evidence="6">ATCC 43989 / DSM 5975 / JCM 20966 / LMG 6465 / NBRC 14845 / NCIMB 13405 / ORS 571</strain>
    </source>
</reference>
<dbReference type="PANTHER" id="PTHR30146:SF33">
    <property type="entry name" value="TRANSCRIPTIONAL REGULATOR"/>
    <property type="match status" value="1"/>
</dbReference>
<dbReference type="Proteomes" id="UP000000270">
    <property type="component" value="Chromosome"/>
</dbReference>
<dbReference type="InterPro" id="IPR046335">
    <property type="entry name" value="LacI/GalR-like_sensor"/>
</dbReference>
<dbReference type="GO" id="GO:0003700">
    <property type="term" value="F:DNA-binding transcription factor activity"/>
    <property type="evidence" value="ECO:0007669"/>
    <property type="project" value="TreeGrafter"/>
</dbReference>
<protein>
    <submittedName>
        <fullName evidence="5">Transcriptional regulator</fullName>
    </submittedName>
</protein>